<accession>A0AAE0I423</accession>
<keyword evidence="1" id="KW-0472">Membrane</keyword>
<proteinExistence type="predicted"/>
<gene>
    <name evidence="2" type="ORF">B0H66DRAFT_556428</name>
</gene>
<keyword evidence="1" id="KW-0812">Transmembrane</keyword>
<protein>
    <submittedName>
        <fullName evidence="2">Uncharacterized protein</fullName>
    </submittedName>
</protein>
<keyword evidence="1" id="KW-1133">Transmembrane helix</keyword>
<dbReference type="EMBL" id="JAUEDM010000004">
    <property type="protein sequence ID" value="KAK3318187.1"/>
    <property type="molecule type" value="Genomic_DNA"/>
</dbReference>
<dbReference type="PANTHER" id="PTHR35043">
    <property type="entry name" value="TRANSCRIPTION FACTOR DOMAIN-CONTAINING PROTEIN"/>
    <property type="match status" value="1"/>
</dbReference>
<reference evidence="2" key="1">
    <citation type="journal article" date="2023" name="Mol. Phylogenet. Evol.">
        <title>Genome-scale phylogeny and comparative genomics of the fungal order Sordariales.</title>
        <authorList>
            <person name="Hensen N."/>
            <person name="Bonometti L."/>
            <person name="Westerberg I."/>
            <person name="Brannstrom I.O."/>
            <person name="Guillou S."/>
            <person name="Cros-Aarteil S."/>
            <person name="Calhoun S."/>
            <person name="Haridas S."/>
            <person name="Kuo A."/>
            <person name="Mondo S."/>
            <person name="Pangilinan J."/>
            <person name="Riley R."/>
            <person name="LaButti K."/>
            <person name="Andreopoulos B."/>
            <person name="Lipzen A."/>
            <person name="Chen C."/>
            <person name="Yan M."/>
            <person name="Daum C."/>
            <person name="Ng V."/>
            <person name="Clum A."/>
            <person name="Steindorff A."/>
            <person name="Ohm R.A."/>
            <person name="Martin F."/>
            <person name="Silar P."/>
            <person name="Natvig D.O."/>
            <person name="Lalanne C."/>
            <person name="Gautier V."/>
            <person name="Ament-Velasquez S.L."/>
            <person name="Kruys A."/>
            <person name="Hutchinson M.I."/>
            <person name="Powell A.J."/>
            <person name="Barry K."/>
            <person name="Miller A.N."/>
            <person name="Grigoriev I.V."/>
            <person name="Debuchy R."/>
            <person name="Gladieux P."/>
            <person name="Hiltunen Thoren M."/>
            <person name="Johannesson H."/>
        </authorList>
    </citation>
    <scope>NUCLEOTIDE SEQUENCE</scope>
    <source>
        <strain evidence="2">CBS 118394</strain>
    </source>
</reference>
<dbReference type="PANTHER" id="PTHR35043:SF7">
    <property type="entry name" value="TRANSCRIPTION FACTOR DOMAIN-CONTAINING PROTEIN"/>
    <property type="match status" value="1"/>
</dbReference>
<dbReference type="Proteomes" id="UP001283341">
    <property type="component" value="Unassembled WGS sequence"/>
</dbReference>
<feature type="transmembrane region" description="Helical" evidence="1">
    <location>
        <begin position="395"/>
        <end position="412"/>
    </location>
</feature>
<feature type="transmembrane region" description="Helical" evidence="1">
    <location>
        <begin position="329"/>
        <end position="349"/>
    </location>
</feature>
<evidence type="ECO:0000313" key="3">
    <source>
        <dbReference type="Proteomes" id="UP001283341"/>
    </source>
</evidence>
<reference evidence="2" key="2">
    <citation type="submission" date="2023-06" db="EMBL/GenBank/DDBJ databases">
        <authorList>
            <consortium name="Lawrence Berkeley National Laboratory"/>
            <person name="Haridas S."/>
            <person name="Hensen N."/>
            <person name="Bonometti L."/>
            <person name="Westerberg I."/>
            <person name="Brannstrom I.O."/>
            <person name="Guillou S."/>
            <person name="Cros-Aarteil S."/>
            <person name="Calhoun S."/>
            <person name="Kuo A."/>
            <person name="Mondo S."/>
            <person name="Pangilinan J."/>
            <person name="Riley R."/>
            <person name="Labutti K."/>
            <person name="Andreopoulos B."/>
            <person name="Lipzen A."/>
            <person name="Chen C."/>
            <person name="Yanf M."/>
            <person name="Daum C."/>
            <person name="Ng V."/>
            <person name="Clum A."/>
            <person name="Steindorff A."/>
            <person name="Ohm R."/>
            <person name="Martin F."/>
            <person name="Silar P."/>
            <person name="Natvig D."/>
            <person name="Lalanne C."/>
            <person name="Gautier V."/>
            <person name="Ament-Velasquez S.L."/>
            <person name="Kruys A."/>
            <person name="Hutchinson M.I."/>
            <person name="Powell A.J."/>
            <person name="Barry K."/>
            <person name="Miller A.N."/>
            <person name="Grigoriev I.V."/>
            <person name="Debuchy R."/>
            <person name="Gladieux P."/>
            <person name="Thoren M.H."/>
            <person name="Johannesson H."/>
        </authorList>
    </citation>
    <scope>NUCLEOTIDE SEQUENCE</scope>
    <source>
        <strain evidence="2">CBS 118394</strain>
    </source>
</reference>
<dbReference type="AlphaFoldDB" id="A0AAE0I423"/>
<feature type="transmembrane region" description="Helical" evidence="1">
    <location>
        <begin position="361"/>
        <end position="383"/>
    </location>
</feature>
<evidence type="ECO:0000313" key="2">
    <source>
        <dbReference type="EMBL" id="KAK3318187.1"/>
    </source>
</evidence>
<keyword evidence="3" id="KW-1185">Reference proteome</keyword>
<feature type="transmembrane region" description="Helical" evidence="1">
    <location>
        <begin position="197"/>
        <end position="215"/>
    </location>
</feature>
<comment type="caution">
    <text evidence="2">The sequence shown here is derived from an EMBL/GenBank/DDBJ whole genome shotgun (WGS) entry which is preliminary data.</text>
</comment>
<feature type="transmembrane region" description="Helical" evidence="1">
    <location>
        <begin position="36"/>
        <end position="56"/>
    </location>
</feature>
<sequence length="439" mass="50221">MPPADFNSTIPIGAVVGHSTSRGFVPNPDGRGTLGILWSALAVVLLNTWTVIHPNIQPPKQSEWRRWLHKLNLAFIAAAAPDAIAATAFSQWRAAKRNHAALKDQLPWWTLDHAFYAEMGGYRVVSVATGQKYAVRGKELVWLHKEKLIEIPEVEHCALVERSKGNPMAKFLACCQSAWFLTSSIARMAQGLPLTTLEIELVPFVGVTWIVYWWWWHKPMELQTCTLVPVADLIMDQLERMARATCCFDRAPPWWRPLPQEMHPWRLDYFWMTKPVNMRRFRFKNTTKLVPPALQKVVSGTLAEWQVADWYRAAVNEAHPNEWDVSDGWVIYLVGVWLYGFPLIAWHYEFPTELESVLWKVSNVASIAACTLWGPVGFLFHKIGDNPTAVWKQSWYYLTVIVVALGRLYIVIEVFMGLRSCPAGVFDTVNWSLYVPHIL</sequence>
<evidence type="ECO:0000256" key="1">
    <source>
        <dbReference type="SAM" id="Phobius"/>
    </source>
</evidence>
<organism evidence="2 3">
    <name type="scientific">Apodospora peruviana</name>
    <dbReference type="NCBI Taxonomy" id="516989"/>
    <lineage>
        <taxon>Eukaryota</taxon>
        <taxon>Fungi</taxon>
        <taxon>Dikarya</taxon>
        <taxon>Ascomycota</taxon>
        <taxon>Pezizomycotina</taxon>
        <taxon>Sordariomycetes</taxon>
        <taxon>Sordariomycetidae</taxon>
        <taxon>Sordariales</taxon>
        <taxon>Lasiosphaeriaceae</taxon>
        <taxon>Apodospora</taxon>
    </lineage>
</organism>
<name>A0AAE0I423_9PEZI</name>